<dbReference type="PANTHER" id="PTHR43466">
    <property type="entry name" value="2-OXO-4-HYDROXY-4-CARBOXY-5-UREIDOIMIDAZOLINE DECARBOXYLASE-RELATED"/>
    <property type="match status" value="1"/>
</dbReference>
<dbReference type="Gene3D" id="1.10.3330.10">
    <property type="entry name" value="Oxo-4-hydroxy-4-carboxy-5-ureidoimidazoline decarboxylase"/>
    <property type="match status" value="1"/>
</dbReference>
<evidence type="ECO:0000256" key="6">
    <source>
        <dbReference type="ARBA" id="ARBA00023239"/>
    </source>
</evidence>
<dbReference type="NCBIfam" id="NF010372">
    <property type="entry name" value="PRK13798.1"/>
    <property type="match status" value="1"/>
</dbReference>
<evidence type="ECO:0000256" key="5">
    <source>
        <dbReference type="ARBA" id="ARBA00022793"/>
    </source>
</evidence>
<evidence type="ECO:0000313" key="9">
    <source>
        <dbReference type="Proteomes" id="UP000076063"/>
    </source>
</evidence>
<keyword evidence="5" id="KW-0210">Decarboxylase</keyword>
<dbReference type="GO" id="GO:0051997">
    <property type="term" value="F:2-oxo-4-hydroxy-4-carboxy-5-ureidoimidazoline decarboxylase activity"/>
    <property type="evidence" value="ECO:0007669"/>
    <property type="project" value="UniProtKB-EC"/>
</dbReference>
<dbReference type="NCBIfam" id="TIGR03180">
    <property type="entry name" value="UraD_2"/>
    <property type="match status" value="1"/>
</dbReference>
<evidence type="ECO:0000256" key="2">
    <source>
        <dbReference type="ARBA" id="ARBA00004754"/>
    </source>
</evidence>
<evidence type="ECO:0000256" key="1">
    <source>
        <dbReference type="ARBA" id="ARBA00001163"/>
    </source>
</evidence>
<evidence type="ECO:0000313" key="8">
    <source>
        <dbReference type="EMBL" id="CZX23711.1"/>
    </source>
</evidence>
<proteinExistence type="predicted"/>
<dbReference type="GO" id="GO:0006144">
    <property type="term" value="P:purine nucleobase metabolic process"/>
    <property type="evidence" value="ECO:0007669"/>
    <property type="project" value="UniProtKB-KW"/>
</dbReference>
<dbReference type="InterPro" id="IPR036778">
    <property type="entry name" value="OHCU_decarboxylase_sf"/>
</dbReference>
<dbReference type="PANTHER" id="PTHR43466:SF1">
    <property type="entry name" value="2-OXO-4-HYDROXY-4-CARBOXY-5-UREIDOIMIDAZOLINE DECARBOXYLASE-RELATED"/>
    <property type="match status" value="1"/>
</dbReference>
<dbReference type="RefSeq" id="WP_063154522.1">
    <property type="nucleotide sequence ID" value="NZ_CP039452.1"/>
</dbReference>
<dbReference type="EMBL" id="FJZI01000002">
    <property type="protein sequence ID" value="CZX23711.1"/>
    <property type="molecule type" value="Genomic_DNA"/>
</dbReference>
<keyword evidence="4" id="KW-0659">Purine metabolism</keyword>
<comment type="caution">
    <text evidence="8">The sequence shown here is derived from an EMBL/GenBank/DDBJ whole genome shotgun (WGS) entry which is preliminary data.</text>
</comment>
<dbReference type="InterPro" id="IPR018020">
    <property type="entry name" value="OHCU_decarboxylase"/>
</dbReference>
<dbReference type="Proteomes" id="UP000076063">
    <property type="component" value="Unassembled WGS sequence"/>
</dbReference>
<comment type="catalytic activity">
    <reaction evidence="1">
        <text>5-hydroxy-2-oxo-4-ureido-2,5-dihydro-1H-imidazole-5-carboxylate + H(+) = (S)-allantoin + CO2</text>
        <dbReference type="Rhea" id="RHEA:26301"/>
        <dbReference type="ChEBI" id="CHEBI:15378"/>
        <dbReference type="ChEBI" id="CHEBI:15678"/>
        <dbReference type="ChEBI" id="CHEBI:16526"/>
        <dbReference type="ChEBI" id="CHEBI:58639"/>
        <dbReference type="EC" id="4.1.1.97"/>
    </reaction>
</comment>
<evidence type="ECO:0000259" key="7">
    <source>
        <dbReference type="Pfam" id="PF09349"/>
    </source>
</evidence>
<dbReference type="EC" id="4.1.1.97" evidence="3"/>
<evidence type="ECO:0000256" key="3">
    <source>
        <dbReference type="ARBA" id="ARBA00012257"/>
    </source>
</evidence>
<gene>
    <name evidence="8" type="primary">pucL</name>
    <name evidence="8" type="ORF">SAMEA2273372_01057</name>
</gene>
<dbReference type="SUPFAM" id="SSF158694">
    <property type="entry name" value="UraD-Like"/>
    <property type="match status" value="1"/>
</dbReference>
<dbReference type="AlphaFoldDB" id="A0A162A1Z2"/>
<feature type="domain" description="Oxo-4-hydroxy-4-carboxy-5-ureidoimidazoline decarboxylase" evidence="7">
    <location>
        <begin position="8"/>
        <end position="161"/>
    </location>
</feature>
<evidence type="ECO:0000256" key="4">
    <source>
        <dbReference type="ARBA" id="ARBA00022631"/>
    </source>
</evidence>
<dbReference type="Pfam" id="PF09349">
    <property type="entry name" value="OHCU_decarbox"/>
    <property type="match status" value="1"/>
</dbReference>
<protein>
    <recommendedName>
        <fullName evidence="3">2-oxo-4-hydroxy-4-carboxy-5-ureidoimidazoline decarboxylase</fullName>
        <ecNumber evidence="3">4.1.1.97</ecNumber>
    </recommendedName>
</protein>
<sequence length="166" mass="18350">MIALHDFNHLHEKEALALLTPCVALPGWAEALVYGRPYPSRSELTIAAQALMQRWDEASLAQALSAHPRIGEKPAGEEVEAALSRHEQGAVNDRDAALAQALREGNARYEARFGRVFLIRAKGRSGEEILQALRARLENSDAQEIHAALEQLREITLLRLEGVISE</sequence>
<dbReference type="GO" id="GO:0019628">
    <property type="term" value="P:urate catabolic process"/>
    <property type="evidence" value="ECO:0007669"/>
    <property type="project" value="TreeGrafter"/>
</dbReference>
<comment type="pathway">
    <text evidence="2">Purine metabolism; urate degradation; (S)-allantoin from urate: step 3/3.</text>
</comment>
<dbReference type="InterPro" id="IPR017595">
    <property type="entry name" value="OHCU_decarboxylase-2"/>
</dbReference>
<name>A0A162A1Z2_9ENTR</name>
<organism evidence="8 9">
    <name type="scientific">Enterobacter bugandensis</name>
    <dbReference type="NCBI Taxonomy" id="881260"/>
    <lineage>
        <taxon>Bacteria</taxon>
        <taxon>Pseudomonadati</taxon>
        <taxon>Pseudomonadota</taxon>
        <taxon>Gammaproteobacteria</taxon>
        <taxon>Enterobacterales</taxon>
        <taxon>Enterobacteriaceae</taxon>
        <taxon>Enterobacter</taxon>
    </lineage>
</organism>
<keyword evidence="6" id="KW-0456">Lyase</keyword>
<accession>A0A162A1Z2</accession>
<reference evidence="8 9" key="1">
    <citation type="submission" date="2016-03" db="EMBL/GenBank/DDBJ databases">
        <authorList>
            <consortium name="Pathogen Informatics"/>
        </authorList>
    </citation>
    <scope>NUCLEOTIDE SEQUENCE [LARGE SCALE GENOMIC DNA]</scope>
    <source>
        <strain evidence="9">e1527</strain>
    </source>
</reference>